<evidence type="ECO:0000313" key="1">
    <source>
        <dbReference type="EMBL" id="OIQ76491.1"/>
    </source>
</evidence>
<dbReference type="AlphaFoldDB" id="A0A1J5QG62"/>
<accession>A0A1J5QG62</accession>
<gene>
    <name evidence="1" type="ORF">GALL_418280</name>
</gene>
<name>A0A1J5QG62_9ZZZZ</name>
<reference evidence="1" key="1">
    <citation type="submission" date="2016-10" db="EMBL/GenBank/DDBJ databases">
        <title>Sequence of Gallionella enrichment culture.</title>
        <authorList>
            <person name="Poehlein A."/>
            <person name="Muehling M."/>
            <person name="Daniel R."/>
        </authorList>
    </citation>
    <scope>NUCLEOTIDE SEQUENCE</scope>
</reference>
<sequence length="190" mass="20606">MEPDVKAALVTRYRERSGADAETAQRWISAPGIATCSMSGWGDKAASAVVPANAGTHMWTAPVPQESFDGLIGSLASICPACWCGRFEPLAKMVSATRVPNNHATFFRPMGPTDCLAPRIDRSYHLLSSCSSGSAGRRSCQPADLLSGECRCARHPRAVVTFARRHQLPGDAGNLVGERHRRKFWRLALQ</sequence>
<dbReference type="EMBL" id="MLJW01001853">
    <property type="protein sequence ID" value="OIQ76491.1"/>
    <property type="molecule type" value="Genomic_DNA"/>
</dbReference>
<proteinExistence type="predicted"/>
<protein>
    <submittedName>
        <fullName evidence="1">Uncharacterized protein</fullName>
    </submittedName>
</protein>
<organism evidence="1">
    <name type="scientific">mine drainage metagenome</name>
    <dbReference type="NCBI Taxonomy" id="410659"/>
    <lineage>
        <taxon>unclassified sequences</taxon>
        <taxon>metagenomes</taxon>
        <taxon>ecological metagenomes</taxon>
    </lineage>
</organism>
<comment type="caution">
    <text evidence="1">The sequence shown here is derived from an EMBL/GenBank/DDBJ whole genome shotgun (WGS) entry which is preliminary data.</text>
</comment>